<comment type="similarity">
    <text evidence="2">Belongs to the class-II aminoacyl-tRNA synthetase family.</text>
</comment>
<proteinExistence type="inferred from homology"/>
<evidence type="ECO:0000256" key="8">
    <source>
        <dbReference type="ARBA" id="ARBA00022946"/>
    </source>
</evidence>
<dbReference type="CDD" id="cd00496">
    <property type="entry name" value="PheRS_alpha_core"/>
    <property type="match status" value="1"/>
</dbReference>
<comment type="caution">
    <text evidence="16">The sequence shown here is derived from an EMBL/GenBank/DDBJ whole genome shotgun (WGS) entry which is preliminary data.</text>
</comment>
<dbReference type="InterPro" id="IPR002319">
    <property type="entry name" value="Phenylalanyl-tRNA_Synthase"/>
</dbReference>
<dbReference type="AlphaFoldDB" id="A0AAD4R6H7"/>
<organism evidence="16 17">
    <name type="scientific">Ditylenchus destructor</name>
    <dbReference type="NCBI Taxonomy" id="166010"/>
    <lineage>
        <taxon>Eukaryota</taxon>
        <taxon>Metazoa</taxon>
        <taxon>Ecdysozoa</taxon>
        <taxon>Nematoda</taxon>
        <taxon>Chromadorea</taxon>
        <taxon>Rhabditida</taxon>
        <taxon>Tylenchina</taxon>
        <taxon>Tylenchomorpha</taxon>
        <taxon>Sphaerularioidea</taxon>
        <taxon>Anguinidae</taxon>
        <taxon>Anguininae</taxon>
        <taxon>Ditylenchus</taxon>
    </lineage>
</organism>
<evidence type="ECO:0000313" key="17">
    <source>
        <dbReference type="Proteomes" id="UP001201812"/>
    </source>
</evidence>
<evidence type="ECO:0000256" key="2">
    <source>
        <dbReference type="ARBA" id="ARBA00008226"/>
    </source>
</evidence>
<evidence type="ECO:0000256" key="13">
    <source>
        <dbReference type="ARBA" id="ARBA00057761"/>
    </source>
</evidence>
<evidence type="ECO:0000256" key="7">
    <source>
        <dbReference type="ARBA" id="ARBA00022917"/>
    </source>
</evidence>
<comment type="catalytic activity">
    <reaction evidence="12">
        <text>tRNA(Phe) + L-phenylalanine + ATP = L-phenylalanyl-tRNA(Phe) + AMP + diphosphate + H(+)</text>
        <dbReference type="Rhea" id="RHEA:19413"/>
        <dbReference type="Rhea" id="RHEA-COMP:9668"/>
        <dbReference type="Rhea" id="RHEA-COMP:9699"/>
        <dbReference type="ChEBI" id="CHEBI:15378"/>
        <dbReference type="ChEBI" id="CHEBI:30616"/>
        <dbReference type="ChEBI" id="CHEBI:33019"/>
        <dbReference type="ChEBI" id="CHEBI:58095"/>
        <dbReference type="ChEBI" id="CHEBI:78442"/>
        <dbReference type="ChEBI" id="CHEBI:78531"/>
        <dbReference type="ChEBI" id="CHEBI:456215"/>
        <dbReference type="EC" id="6.1.1.20"/>
    </reaction>
</comment>
<evidence type="ECO:0000256" key="12">
    <source>
        <dbReference type="ARBA" id="ARBA00049255"/>
    </source>
</evidence>
<evidence type="ECO:0000256" key="11">
    <source>
        <dbReference type="ARBA" id="ARBA00031194"/>
    </source>
</evidence>
<evidence type="ECO:0000256" key="4">
    <source>
        <dbReference type="ARBA" id="ARBA00022598"/>
    </source>
</evidence>
<dbReference type="FunFam" id="3.30.930.10:FF:000053">
    <property type="entry name" value="Phenylalanyl-tRNA synthetase mitochondrial"/>
    <property type="match status" value="1"/>
</dbReference>
<evidence type="ECO:0000256" key="10">
    <source>
        <dbReference type="ARBA" id="ARBA00023146"/>
    </source>
</evidence>
<dbReference type="GO" id="GO:0005759">
    <property type="term" value="C:mitochondrial matrix"/>
    <property type="evidence" value="ECO:0007669"/>
    <property type="project" value="UniProtKB-SubCell"/>
</dbReference>
<dbReference type="Gene3D" id="3.30.930.10">
    <property type="entry name" value="Bira Bifunctional Protein, Domain 2"/>
    <property type="match status" value="1"/>
</dbReference>
<feature type="domain" description="Aminoacyl-transfer RNA synthetases class-II family profile" evidence="14">
    <location>
        <begin position="174"/>
        <end position="353"/>
    </location>
</feature>
<dbReference type="InterPro" id="IPR045864">
    <property type="entry name" value="aa-tRNA-synth_II/BPL/LPL"/>
</dbReference>
<name>A0AAD4R6H7_9BILA</name>
<dbReference type="SUPFAM" id="SSF55681">
    <property type="entry name" value="Class II aaRS and biotin synthetases"/>
    <property type="match status" value="1"/>
</dbReference>
<dbReference type="SUPFAM" id="SSF54991">
    <property type="entry name" value="Anticodon-binding domain of PheRS"/>
    <property type="match status" value="1"/>
</dbReference>
<evidence type="ECO:0000259" key="15">
    <source>
        <dbReference type="PROSITE" id="PS51447"/>
    </source>
</evidence>
<comment type="function">
    <text evidence="13">Is responsible for the charging of tRNA(Phe) with phenylalanine in mitochondrial translation.</text>
</comment>
<dbReference type="FunFam" id="3.30.70.380:FF:000002">
    <property type="entry name" value="phenylalanine--tRNA ligase, mitochondrial"/>
    <property type="match status" value="1"/>
</dbReference>
<dbReference type="SMART" id="SM00896">
    <property type="entry name" value="FDX-ACB"/>
    <property type="match status" value="1"/>
</dbReference>
<evidence type="ECO:0000256" key="6">
    <source>
        <dbReference type="ARBA" id="ARBA00022840"/>
    </source>
</evidence>
<feature type="domain" description="FDX-ACB" evidence="15">
    <location>
        <begin position="363"/>
        <end position="458"/>
    </location>
</feature>
<dbReference type="InterPro" id="IPR036690">
    <property type="entry name" value="Fdx_antiC-bd_sf"/>
</dbReference>
<keyword evidence="6" id="KW-0067">ATP-binding</keyword>
<dbReference type="GO" id="GO:0000049">
    <property type="term" value="F:tRNA binding"/>
    <property type="evidence" value="ECO:0007669"/>
    <property type="project" value="InterPro"/>
</dbReference>
<dbReference type="EMBL" id="JAKKPZ010000007">
    <property type="protein sequence ID" value="KAI1719154.1"/>
    <property type="molecule type" value="Genomic_DNA"/>
</dbReference>
<keyword evidence="10 16" id="KW-0030">Aminoacyl-tRNA synthetase</keyword>
<dbReference type="PROSITE" id="PS51447">
    <property type="entry name" value="FDX_ACB"/>
    <property type="match status" value="1"/>
</dbReference>
<dbReference type="InterPro" id="IPR004530">
    <property type="entry name" value="Phe-tRNA-synth_IIc_mito"/>
</dbReference>
<reference evidence="16" key="1">
    <citation type="submission" date="2022-01" db="EMBL/GenBank/DDBJ databases">
        <title>Genome Sequence Resource for Two Populations of Ditylenchus destructor, the Migratory Endoparasitic Phytonematode.</title>
        <authorList>
            <person name="Zhang H."/>
            <person name="Lin R."/>
            <person name="Xie B."/>
        </authorList>
    </citation>
    <scope>NUCLEOTIDE SEQUENCE</scope>
    <source>
        <strain evidence="16">BazhouSP</strain>
    </source>
</reference>
<dbReference type="Gene3D" id="3.30.70.380">
    <property type="entry name" value="Ferrodoxin-fold anticodon-binding domain"/>
    <property type="match status" value="1"/>
</dbReference>
<dbReference type="PANTHER" id="PTHR11538">
    <property type="entry name" value="PHENYLALANYL-TRNA SYNTHETASE"/>
    <property type="match status" value="1"/>
</dbReference>
<keyword evidence="7" id="KW-0648">Protein biosynthesis</keyword>
<dbReference type="NCBIfam" id="TIGR00469">
    <property type="entry name" value="pheS_mito"/>
    <property type="match status" value="1"/>
</dbReference>
<comment type="subcellular location">
    <subcellularLocation>
        <location evidence="1">Mitochondrion matrix</location>
    </subcellularLocation>
</comment>
<evidence type="ECO:0000313" key="16">
    <source>
        <dbReference type="EMBL" id="KAI1719154.1"/>
    </source>
</evidence>
<keyword evidence="17" id="KW-1185">Reference proteome</keyword>
<keyword evidence="4" id="KW-0436">Ligase</keyword>
<accession>A0AAD4R6H7</accession>
<dbReference type="Proteomes" id="UP001201812">
    <property type="component" value="Unassembled WGS sequence"/>
</dbReference>
<dbReference type="InterPro" id="IPR005121">
    <property type="entry name" value="Fdx_antiC-bd"/>
</dbReference>
<dbReference type="GO" id="GO:0005524">
    <property type="term" value="F:ATP binding"/>
    <property type="evidence" value="ECO:0007669"/>
    <property type="project" value="UniProtKB-KW"/>
</dbReference>
<dbReference type="InterPro" id="IPR006195">
    <property type="entry name" value="aa-tRNA-synth_II"/>
</dbReference>
<evidence type="ECO:0000259" key="14">
    <source>
        <dbReference type="PROSITE" id="PS50862"/>
    </source>
</evidence>
<dbReference type="Pfam" id="PF01409">
    <property type="entry name" value="tRNA-synt_2d"/>
    <property type="match status" value="2"/>
</dbReference>
<evidence type="ECO:0000256" key="5">
    <source>
        <dbReference type="ARBA" id="ARBA00022741"/>
    </source>
</evidence>
<sequence>MLRTLLFICERPQLCHILRCSYSSPASNQTVREKKPTHFRFKSYDVPYVFELDDLKIKPDEKWNIAPGILQLLPRKLLNEPGHPLNLLKQRIINYFYTAHRKSNSGSPTFVVCDNEPRLVTTFDNFDSLLTPADHVSRRPSDTYYVNNSYCLRAHTTAHQYKLLTQGLDSFIMYGDVYRRDEIDRTHFPCFHQLDCVRIYSAVELFGSYQYEKDEPAMFETNPTADLRTPEKQEYHTIDTARVLVIKLQSSLEGLTRAIFGSDVEMRWVDAYFPFTHPSFELEVFFEGEWLEVLGCGVMDQKLLQSAGAGSKVGWAFGLGLERLAMKLYDIPDIRLFWLRDSGFLKQFANLTPDDTIKYKPISNQPQLAIDLSFWLPENMDSNEMRSNTMDVIRTLGGELVEQVELVDEFLHPKKNRRSHCYRVVYRSMERSLTKEEVNVIHKSIEKYLAERFGAEIR</sequence>
<protein>
    <recommendedName>
        <fullName evidence="3">phenylalanine--tRNA ligase</fullName>
        <ecNumber evidence="3">6.1.1.20</ecNumber>
    </recommendedName>
    <alternativeName>
        <fullName evidence="11">Phenylalanyl-tRNA synthetase</fullName>
    </alternativeName>
</protein>
<keyword evidence="8" id="KW-0809">Transit peptide</keyword>
<gene>
    <name evidence="16" type="ORF">DdX_06282</name>
</gene>
<dbReference type="EC" id="6.1.1.20" evidence="3"/>
<dbReference type="GO" id="GO:0004826">
    <property type="term" value="F:phenylalanine-tRNA ligase activity"/>
    <property type="evidence" value="ECO:0007669"/>
    <property type="project" value="UniProtKB-EC"/>
</dbReference>
<keyword evidence="5" id="KW-0547">Nucleotide-binding</keyword>
<dbReference type="PANTHER" id="PTHR11538:SF41">
    <property type="entry name" value="PHENYLALANINE--TRNA LIGASE, MITOCHONDRIAL"/>
    <property type="match status" value="1"/>
</dbReference>
<dbReference type="GO" id="GO:0006432">
    <property type="term" value="P:phenylalanyl-tRNA aminoacylation"/>
    <property type="evidence" value="ECO:0007669"/>
    <property type="project" value="InterPro"/>
</dbReference>
<evidence type="ECO:0000256" key="3">
    <source>
        <dbReference type="ARBA" id="ARBA00012814"/>
    </source>
</evidence>
<keyword evidence="9" id="KW-0496">Mitochondrion</keyword>
<evidence type="ECO:0000256" key="1">
    <source>
        <dbReference type="ARBA" id="ARBA00004305"/>
    </source>
</evidence>
<evidence type="ECO:0000256" key="9">
    <source>
        <dbReference type="ARBA" id="ARBA00023128"/>
    </source>
</evidence>
<dbReference type="PROSITE" id="PS50862">
    <property type="entry name" value="AA_TRNA_LIGASE_II"/>
    <property type="match status" value="1"/>
</dbReference>
<dbReference type="Pfam" id="PF03147">
    <property type="entry name" value="FDX-ACB"/>
    <property type="match status" value="1"/>
</dbReference>